<protein>
    <submittedName>
        <fullName evidence="10">LIV-II</fullName>
    </submittedName>
</protein>
<keyword evidence="4" id="KW-1003">Cell membrane</keyword>
<accession>A0A383TVD1</accession>
<keyword evidence="7 9" id="KW-1133">Transmembrane helix</keyword>
<dbReference type="OrthoDB" id="9783920at2"/>
<keyword evidence="8 9" id="KW-0472">Membrane</keyword>
<dbReference type="EMBL" id="UNSC01000001">
    <property type="protein sequence ID" value="SZD71198.1"/>
    <property type="molecule type" value="Genomic_DNA"/>
</dbReference>
<dbReference type="GO" id="GO:0015818">
    <property type="term" value="P:isoleucine transport"/>
    <property type="evidence" value="ECO:0007669"/>
    <property type="project" value="TreeGrafter"/>
</dbReference>
<dbReference type="GO" id="GO:0015820">
    <property type="term" value="P:L-leucine transport"/>
    <property type="evidence" value="ECO:0007669"/>
    <property type="project" value="TreeGrafter"/>
</dbReference>
<comment type="subcellular location">
    <subcellularLocation>
        <location evidence="1">Cell membrane</location>
        <topology evidence="1">Multi-pass membrane protein</topology>
    </subcellularLocation>
</comment>
<reference evidence="10 11" key="1">
    <citation type="submission" date="2018-09" db="EMBL/GenBank/DDBJ databases">
        <authorList>
            <consortium name="Pathogen Informatics"/>
        </authorList>
    </citation>
    <scope>NUCLEOTIDE SEQUENCE [LARGE SCALE GENOMIC DNA]</scope>
    <source>
        <strain evidence="10 11">OH-22767</strain>
    </source>
</reference>
<dbReference type="GO" id="GO:0005304">
    <property type="term" value="F:L-valine transmembrane transporter activity"/>
    <property type="evidence" value="ECO:0007669"/>
    <property type="project" value="TreeGrafter"/>
</dbReference>
<evidence type="ECO:0000256" key="5">
    <source>
        <dbReference type="ARBA" id="ARBA00022692"/>
    </source>
</evidence>
<dbReference type="Proteomes" id="UP000262142">
    <property type="component" value="Unassembled WGS sequence"/>
</dbReference>
<keyword evidence="3" id="KW-0813">Transport</keyword>
<evidence type="ECO:0000256" key="7">
    <source>
        <dbReference type="ARBA" id="ARBA00022989"/>
    </source>
</evidence>
<feature type="transmembrane region" description="Helical" evidence="9">
    <location>
        <begin position="146"/>
        <end position="164"/>
    </location>
</feature>
<evidence type="ECO:0000256" key="3">
    <source>
        <dbReference type="ARBA" id="ARBA00022448"/>
    </source>
</evidence>
<feature type="transmembrane region" description="Helical" evidence="9">
    <location>
        <begin position="333"/>
        <end position="359"/>
    </location>
</feature>
<feature type="transmembrane region" description="Helical" evidence="9">
    <location>
        <begin position="276"/>
        <end position="297"/>
    </location>
</feature>
<proteinExistence type="inferred from homology"/>
<feature type="transmembrane region" description="Helical" evidence="9">
    <location>
        <begin position="7"/>
        <end position="27"/>
    </location>
</feature>
<evidence type="ECO:0000256" key="9">
    <source>
        <dbReference type="SAM" id="Phobius"/>
    </source>
</evidence>
<feature type="transmembrane region" description="Helical" evidence="9">
    <location>
        <begin position="77"/>
        <end position="96"/>
    </location>
</feature>
<dbReference type="InterPro" id="IPR004685">
    <property type="entry name" value="Brnchd-chn_aa_trnsp_Livcs"/>
</dbReference>
<organism evidence="10 11">
    <name type="scientific">Candidatus Ornithobacterium hominis</name>
    <dbReference type="NCBI Taxonomy" id="2497989"/>
    <lineage>
        <taxon>Bacteria</taxon>
        <taxon>Pseudomonadati</taxon>
        <taxon>Bacteroidota</taxon>
        <taxon>Flavobacteriia</taxon>
        <taxon>Flavobacteriales</taxon>
        <taxon>Weeksellaceae</taxon>
        <taxon>Ornithobacterium</taxon>
    </lineage>
</organism>
<sequence length="430" mass="46522">MKNKFRIRLTLGFALFAMFFGAGNLILPPFIGLKAGNAWWAAILGFFTTGILAPFLGVITIASFGRKFQDLGKRINPELITVLSVLIMLCIGPLIAIPRTASTTFEIGIMPLMPQFNASLFASIFFATVLALSVSKSKIIDIIGNYLTPFLMLSLGILIVLGITDADKGSLDSHQSWLDAYLLGFYEGYQTLDVLAAVIFAGIIINAAIQKGFQQPKERFQITINAGFISMIALLLIYGGLVFLGSHAGFSADDEISRTELLLQISHGILGKSGTLVISIAISSACLTTAIALTSAMGSFCEDISNGKIKYSIGVTITCIISGILSINSVDEIISYAITILSFIYPIVFVLILTLLIFGKKVTSPFPYLLAILVTAFISLITVLASHEIFPRFTTLFNRVLPLSAYDLGWLLPSFLAFSLGILIQNLKKV</sequence>
<comment type="similarity">
    <text evidence="2">Belongs to the branched chain amino acid transporter family.</text>
</comment>
<feature type="transmembrane region" description="Helical" evidence="9">
    <location>
        <begin position="39"/>
        <end position="65"/>
    </location>
</feature>
<dbReference type="GO" id="GO:0015190">
    <property type="term" value="F:L-leucine transmembrane transporter activity"/>
    <property type="evidence" value="ECO:0007669"/>
    <property type="project" value="TreeGrafter"/>
</dbReference>
<evidence type="ECO:0000256" key="2">
    <source>
        <dbReference type="ARBA" id="ARBA00008540"/>
    </source>
</evidence>
<dbReference type="PANTHER" id="PTHR30588:SF0">
    <property type="entry name" value="BRANCHED-CHAIN AMINO ACID PERMEASE BRNQ"/>
    <property type="match status" value="1"/>
</dbReference>
<feature type="transmembrane region" description="Helical" evidence="9">
    <location>
        <begin position="189"/>
        <end position="210"/>
    </location>
</feature>
<dbReference type="PANTHER" id="PTHR30588">
    <property type="entry name" value="BRANCHED-CHAIN AMINO ACID TRANSPORT SYSTEM 2 CARRIER PROTEIN"/>
    <property type="match status" value="1"/>
</dbReference>
<dbReference type="RefSeq" id="WP_119058845.1">
    <property type="nucleotide sequence ID" value="NZ_UNSC01000001.1"/>
</dbReference>
<evidence type="ECO:0000313" key="11">
    <source>
        <dbReference type="Proteomes" id="UP000262142"/>
    </source>
</evidence>
<dbReference type="GO" id="GO:0015188">
    <property type="term" value="F:L-isoleucine transmembrane transporter activity"/>
    <property type="evidence" value="ECO:0007669"/>
    <property type="project" value="TreeGrafter"/>
</dbReference>
<evidence type="ECO:0000256" key="6">
    <source>
        <dbReference type="ARBA" id="ARBA00022970"/>
    </source>
</evidence>
<feature type="transmembrane region" description="Helical" evidence="9">
    <location>
        <begin position="309"/>
        <end position="327"/>
    </location>
</feature>
<evidence type="ECO:0000256" key="1">
    <source>
        <dbReference type="ARBA" id="ARBA00004651"/>
    </source>
</evidence>
<name>A0A383TVD1_9FLAO</name>
<dbReference type="NCBIfam" id="TIGR00796">
    <property type="entry name" value="livcs"/>
    <property type="match status" value="1"/>
</dbReference>
<keyword evidence="6" id="KW-0029">Amino-acid transport</keyword>
<feature type="transmembrane region" description="Helical" evidence="9">
    <location>
        <begin position="366"/>
        <end position="385"/>
    </location>
</feature>
<feature type="transmembrane region" description="Helical" evidence="9">
    <location>
        <begin position="405"/>
        <end position="424"/>
    </location>
</feature>
<dbReference type="GO" id="GO:0005886">
    <property type="term" value="C:plasma membrane"/>
    <property type="evidence" value="ECO:0007669"/>
    <property type="project" value="UniProtKB-SubCell"/>
</dbReference>
<evidence type="ECO:0000256" key="4">
    <source>
        <dbReference type="ARBA" id="ARBA00022475"/>
    </source>
</evidence>
<feature type="transmembrane region" description="Helical" evidence="9">
    <location>
        <begin position="222"/>
        <end position="244"/>
    </location>
</feature>
<evidence type="ECO:0000256" key="8">
    <source>
        <dbReference type="ARBA" id="ARBA00023136"/>
    </source>
</evidence>
<feature type="transmembrane region" description="Helical" evidence="9">
    <location>
        <begin position="116"/>
        <end position="134"/>
    </location>
</feature>
<keyword evidence="11" id="KW-1185">Reference proteome</keyword>
<keyword evidence="5 9" id="KW-0812">Transmembrane</keyword>
<gene>
    <name evidence="10" type="primary">brnQ</name>
    <name evidence="10" type="ORF">SAMEA104719789_00293</name>
</gene>
<dbReference type="Pfam" id="PF05525">
    <property type="entry name" value="Branch_AA_trans"/>
    <property type="match status" value="1"/>
</dbReference>
<evidence type="ECO:0000313" key="10">
    <source>
        <dbReference type="EMBL" id="SZD71198.1"/>
    </source>
</evidence>
<dbReference type="AlphaFoldDB" id="A0A383TVD1"/>